<dbReference type="PANTHER" id="PTHR18952">
    <property type="entry name" value="CARBONIC ANHYDRASE"/>
    <property type="match status" value="1"/>
</dbReference>
<dbReference type="GO" id="GO:0004089">
    <property type="term" value="F:carbonate dehydratase activity"/>
    <property type="evidence" value="ECO:0007669"/>
    <property type="project" value="UniProtKB-UniRule"/>
</dbReference>
<dbReference type="AlphaFoldDB" id="A0ABD1GNJ4"/>
<keyword evidence="9" id="KW-1185">Reference proteome</keyword>
<dbReference type="GO" id="GO:0008270">
    <property type="term" value="F:zinc ion binding"/>
    <property type="evidence" value="ECO:0007669"/>
    <property type="project" value="UniProtKB-UniRule"/>
</dbReference>
<dbReference type="EC" id="4.2.1.1" evidence="2 6"/>
<keyword evidence="3 6" id="KW-0479">Metal-binding</keyword>
<evidence type="ECO:0000256" key="5">
    <source>
        <dbReference type="ARBA" id="ARBA00023239"/>
    </source>
</evidence>
<keyword evidence="4 6" id="KW-0862">Zinc</keyword>
<evidence type="ECO:0000256" key="3">
    <source>
        <dbReference type="ARBA" id="ARBA00022723"/>
    </source>
</evidence>
<comment type="function">
    <text evidence="6">Reversible hydration of carbon dioxide.</text>
</comment>
<evidence type="ECO:0000256" key="6">
    <source>
        <dbReference type="RuleBase" id="RU367011"/>
    </source>
</evidence>
<dbReference type="InterPro" id="IPR041891">
    <property type="entry name" value="Alpha_CA_prokaryot-like"/>
</dbReference>
<feature type="chain" id="PRO_5044531242" description="Carbonic anhydrase" evidence="6">
    <location>
        <begin position="23"/>
        <end position="241"/>
    </location>
</feature>
<gene>
    <name evidence="8" type="ORF">AAHA92_22390</name>
</gene>
<protein>
    <recommendedName>
        <fullName evidence="2 6">Carbonic anhydrase</fullName>
        <ecNumber evidence="2 6">4.2.1.1</ecNumber>
    </recommendedName>
</protein>
<sequence>MASRFDFFTSTISLLIILGSDAFTTSTSSTKVEETLQFTYSGAMGPDKWASLNPNFSLCATGKLQSPINIVSARAVGNKKSKPLIRNYRAVNVSLVDNKYTVAIEYPDDTGDITLDEKQYRLRQMHWHSPSEHRINGNRFAAELHMVHVSDDGKVLVVGTLFQLGRPDPVLQTIDKKLYELGSSSSVPPCTEHLIYLIIAKPRSISKQQVAALKAPLDIRCKNNARPCQPLNARHVQLYQD</sequence>
<comment type="caution">
    <text evidence="8">The sequence shown here is derived from an EMBL/GenBank/DDBJ whole genome shotgun (WGS) entry which is preliminary data.</text>
</comment>
<dbReference type="CDD" id="cd03124">
    <property type="entry name" value="alpha_CA_prokaryotic_like"/>
    <property type="match status" value="1"/>
</dbReference>
<dbReference type="InterPro" id="IPR018338">
    <property type="entry name" value="Carbonic_anhydrase_a-class_CS"/>
</dbReference>
<dbReference type="PROSITE" id="PS51144">
    <property type="entry name" value="ALPHA_CA_2"/>
    <property type="match status" value="1"/>
</dbReference>
<keyword evidence="6" id="KW-0732">Signal</keyword>
<evidence type="ECO:0000256" key="1">
    <source>
        <dbReference type="ARBA" id="ARBA00001947"/>
    </source>
</evidence>
<dbReference type="PROSITE" id="PS00162">
    <property type="entry name" value="ALPHA_CA_1"/>
    <property type="match status" value="1"/>
</dbReference>
<feature type="signal peptide" evidence="6">
    <location>
        <begin position="1"/>
        <end position="22"/>
    </location>
</feature>
<dbReference type="Gene3D" id="3.10.200.10">
    <property type="entry name" value="Alpha carbonic anhydrase"/>
    <property type="match status" value="2"/>
</dbReference>
<name>A0ABD1GNJ4_SALDI</name>
<evidence type="ECO:0000256" key="4">
    <source>
        <dbReference type="ARBA" id="ARBA00022833"/>
    </source>
</evidence>
<proteinExistence type="inferred from homology"/>
<reference evidence="8 9" key="1">
    <citation type="submission" date="2024-06" db="EMBL/GenBank/DDBJ databases">
        <title>A chromosome level genome sequence of Diviner's sage (Salvia divinorum).</title>
        <authorList>
            <person name="Ford S.A."/>
            <person name="Ro D.-K."/>
            <person name="Ness R.W."/>
            <person name="Phillips M.A."/>
        </authorList>
    </citation>
    <scope>NUCLEOTIDE SEQUENCE [LARGE SCALE GENOMIC DNA]</scope>
    <source>
        <strain evidence="8">SAF-2024a</strain>
        <tissue evidence="8">Leaf</tissue>
    </source>
</reference>
<evidence type="ECO:0000256" key="2">
    <source>
        <dbReference type="ARBA" id="ARBA00012925"/>
    </source>
</evidence>
<dbReference type="InterPro" id="IPR023561">
    <property type="entry name" value="Carbonic_anhydrase_a-class"/>
</dbReference>
<evidence type="ECO:0000259" key="7">
    <source>
        <dbReference type="PROSITE" id="PS51144"/>
    </source>
</evidence>
<comment type="cofactor">
    <cofactor evidence="1 6">
        <name>Zn(2+)</name>
        <dbReference type="ChEBI" id="CHEBI:29105"/>
    </cofactor>
</comment>
<dbReference type="SUPFAM" id="SSF51069">
    <property type="entry name" value="Carbonic anhydrase"/>
    <property type="match status" value="1"/>
</dbReference>
<dbReference type="InterPro" id="IPR001148">
    <property type="entry name" value="CA_dom"/>
</dbReference>
<evidence type="ECO:0000313" key="8">
    <source>
        <dbReference type="EMBL" id="KAL1545698.1"/>
    </source>
</evidence>
<comment type="similarity">
    <text evidence="6">Belongs to the alpha-carbonic anhydrase family.</text>
</comment>
<dbReference type="Pfam" id="PF00194">
    <property type="entry name" value="Carb_anhydrase"/>
    <property type="match status" value="2"/>
</dbReference>
<feature type="domain" description="Alpha-carbonic anhydrase" evidence="7">
    <location>
        <begin position="36"/>
        <end position="240"/>
    </location>
</feature>
<dbReference type="InterPro" id="IPR036398">
    <property type="entry name" value="CA_dom_sf"/>
</dbReference>
<keyword evidence="5 6" id="KW-0456">Lyase</keyword>
<organism evidence="8 9">
    <name type="scientific">Salvia divinorum</name>
    <name type="common">Maria pastora</name>
    <name type="synonym">Diviner's sage</name>
    <dbReference type="NCBI Taxonomy" id="28513"/>
    <lineage>
        <taxon>Eukaryota</taxon>
        <taxon>Viridiplantae</taxon>
        <taxon>Streptophyta</taxon>
        <taxon>Embryophyta</taxon>
        <taxon>Tracheophyta</taxon>
        <taxon>Spermatophyta</taxon>
        <taxon>Magnoliopsida</taxon>
        <taxon>eudicotyledons</taxon>
        <taxon>Gunneridae</taxon>
        <taxon>Pentapetalae</taxon>
        <taxon>asterids</taxon>
        <taxon>lamiids</taxon>
        <taxon>Lamiales</taxon>
        <taxon>Lamiaceae</taxon>
        <taxon>Nepetoideae</taxon>
        <taxon>Mentheae</taxon>
        <taxon>Salviinae</taxon>
        <taxon>Salvia</taxon>
        <taxon>Salvia subgen. Calosphace</taxon>
    </lineage>
</organism>
<dbReference type="EMBL" id="JBEAFC010000008">
    <property type="protein sequence ID" value="KAL1545698.1"/>
    <property type="molecule type" value="Genomic_DNA"/>
</dbReference>
<dbReference type="PANTHER" id="PTHR18952:SF236">
    <property type="entry name" value="ALPHA CARBONIC ANHYDRASE 1, CHLOROPLASTIC"/>
    <property type="match status" value="1"/>
</dbReference>
<dbReference type="SMART" id="SM01057">
    <property type="entry name" value="Carb_anhydrase"/>
    <property type="match status" value="1"/>
</dbReference>
<accession>A0ABD1GNJ4</accession>
<dbReference type="Proteomes" id="UP001567538">
    <property type="component" value="Unassembled WGS sequence"/>
</dbReference>
<evidence type="ECO:0000313" key="9">
    <source>
        <dbReference type="Proteomes" id="UP001567538"/>
    </source>
</evidence>
<comment type="catalytic activity">
    <reaction evidence="6">
        <text>hydrogencarbonate + H(+) = CO2 + H2O</text>
        <dbReference type="Rhea" id="RHEA:10748"/>
        <dbReference type="ChEBI" id="CHEBI:15377"/>
        <dbReference type="ChEBI" id="CHEBI:15378"/>
        <dbReference type="ChEBI" id="CHEBI:16526"/>
        <dbReference type="ChEBI" id="CHEBI:17544"/>
        <dbReference type="EC" id="4.2.1.1"/>
    </reaction>
</comment>